<gene>
    <name evidence="3" type="primary">LOC107227488</name>
</gene>
<dbReference type="Proteomes" id="UP000829291">
    <property type="component" value="Chromosome 5"/>
</dbReference>
<dbReference type="OrthoDB" id="7671895at2759"/>
<organism evidence="3">
    <name type="scientific">Neodiprion lecontei</name>
    <name type="common">Redheaded pine sawfly</name>
    <dbReference type="NCBI Taxonomy" id="441921"/>
    <lineage>
        <taxon>Eukaryota</taxon>
        <taxon>Metazoa</taxon>
        <taxon>Ecdysozoa</taxon>
        <taxon>Arthropoda</taxon>
        <taxon>Hexapoda</taxon>
        <taxon>Insecta</taxon>
        <taxon>Pterygota</taxon>
        <taxon>Neoptera</taxon>
        <taxon>Endopterygota</taxon>
        <taxon>Hymenoptera</taxon>
        <taxon>Tenthredinoidea</taxon>
        <taxon>Diprionidae</taxon>
        <taxon>Diprioninae</taxon>
        <taxon>Neodiprion</taxon>
    </lineage>
</organism>
<protein>
    <submittedName>
        <fullName evidence="3">Uncharacterized protein LOC107227488</fullName>
    </submittedName>
</protein>
<dbReference type="GeneID" id="107227488"/>
<dbReference type="InParanoid" id="A0A6J0CBU2"/>
<keyword evidence="2" id="KW-1185">Reference proteome</keyword>
<accession>A0A6J0CBU2</accession>
<name>A0A6J0CBU2_NEOLC</name>
<dbReference type="RefSeq" id="XP_015524138.1">
    <property type="nucleotide sequence ID" value="XM_015668652.2"/>
</dbReference>
<evidence type="ECO:0000256" key="1">
    <source>
        <dbReference type="SAM" id="SignalP"/>
    </source>
</evidence>
<evidence type="ECO:0000313" key="3">
    <source>
        <dbReference type="RefSeq" id="XP_015524138.1"/>
    </source>
</evidence>
<keyword evidence="1" id="KW-0732">Signal</keyword>
<sequence>MVLRIYIIAVSCLLVIALPVSNSLVEKNSEENAGNIALAKLVKMFSKPGAFKQIDTLLGENSIEESSTSCPKGDDGLECRRAEARKSVDCPHGDCYCNNCALAGPQMWAPCCRQGLRCCSHLAAACRTCDHPTLYPFCAKHFKKCTNQSNEEKEK</sequence>
<feature type="signal peptide" evidence="1">
    <location>
        <begin position="1"/>
        <end position="17"/>
    </location>
</feature>
<evidence type="ECO:0000313" key="2">
    <source>
        <dbReference type="Proteomes" id="UP000829291"/>
    </source>
</evidence>
<feature type="chain" id="PRO_5026878221" evidence="1">
    <location>
        <begin position="18"/>
        <end position="155"/>
    </location>
</feature>
<dbReference type="AlphaFoldDB" id="A0A6J0CBU2"/>
<reference evidence="3" key="1">
    <citation type="submission" date="2025-08" db="UniProtKB">
        <authorList>
            <consortium name="RefSeq"/>
        </authorList>
    </citation>
    <scope>IDENTIFICATION</scope>
    <source>
        <tissue evidence="3">Thorax and Abdomen</tissue>
    </source>
</reference>
<proteinExistence type="predicted"/>
<dbReference type="KEGG" id="nlo:107227488"/>